<accession>A0A518D8E8</accession>
<dbReference type="Proteomes" id="UP000317429">
    <property type="component" value="Chromosome"/>
</dbReference>
<dbReference type="InterPro" id="IPR001478">
    <property type="entry name" value="PDZ"/>
</dbReference>
<evidence type="ECO:0000256" key="3">
    <source>
        <dbReference type="SAM" id="SignalP"/>
    </source>
</evidence>
<evidence type="ECO:0000259" key="4">
    <source>
        <dbReference type="PROSITE" id="PS50106"/>
    </source>
</evidence>
<dbReference type="Gene3D" id="2.40.10.120">
    <property type="match status" value="1"/>
</dbReference>
<evidence type="ECO:0000256" key="1">
    <source>
        <dbReference type="ARBA" id="ARBA00022670"/>
    </source>
</evidence>
<evidence type="ECO:0000313" key="5">
    <source>
        <dbReference type="EMBL" id="QDU87748.1"/>
    </source>
</evidence>
<dbReference type="EC" id="3.4.21.107" evidence="5"/>
<dbReference type="InterPro" id="IPR009003">
    <property type="entry name" value="Peptidase_S1_PA"/>
</dbReference>
<dbReference type="InterPro" id="IPR041489">
    <property type="entry name" value="PDZ_6"/>
</dbReference>
<keyword evidence="6" id="KW-1185">Reference proteome</keyword>
<keyword evidence="1 5" id="KW-0645">Protease</keyword>
<keyword evidence="3" id="KW-0732">Signal</keyword>
<dbReference type="InterPro" id="IPR036034">
    <property type="entry name" value="PDZ_sf"/>
</dbReference>
<dbReference type="PROSITE" id="PS50106">
    <property type="entry name" value="PDZ"/>
    <property type="match status" value="1"/>
</dbReference>
<feature type="chain" id="PRO_5021996189" evidence="3">
    <location>
        <begin position="32"/>
        <end position="507"/>
    </location>
</feature>
<evidence type="ECO:0000313" key="6">
    <source>
        <dbReference type="Proteomes" id="UP000317429"/>
    </source>
</evidence>
<dbReference type="KEGG" id="pnd:Pla175_11140"/>
<proteinExistence type="predicted"/>
<sequence length="507" mass="51652" precursor="true">MPLDRTRSSRAACLASLLLAAVLLPAAPVWAQAPADAPADGLAELKRRDAAMAALIERVEPSVVAVSQYPADAGAAAVAARNPDIVINVDPFGAIARPSEPEPTVVGAGVVVAPGKVLTQYLVGTGGRVAVTNTAGDRFDARLLAADPRSGLAVLDVGEAEGAVAGLTPIPLGRAEDVRKGQSVLVVSNPQAIESDGQPSASLGMVTNLAAKLGADINLNDAADAQGGFRSTLHHFGTLIQTDARIGYGSSGGALVNLDGELVGIITSAAVSAGHESAAGYAIPLSPPIRRVLEALLEGREAEYGLLGIQFNALSTSATAAGEAGVAVDRTFPGSPAAAAGLIPGDVIVEVAGERIDSPDRLQLVVQGLGPGAQAPVEFFRNSTRKQTVVALGKATVQGRVVVTNRPPAWRGIRVDYATALAAEELNQATQMGLIDPEGCVLVSDVDPESGSWEAGVRPGMFVSHVGETRVSTPAEFAAATAAADASVKLRFTQQVQPPEAGGLRTF</sequence>
<dbReference type="PANTHER" id="PTHR43343">
    <property type="entry name" value="PEPTIDASE S12"/>
    <property type="match status" value="1"/>
</dbReference>
<dbReference type="SUPFAM" id="SSF50156">
    <property type="entry name" value="PDZ domain-like"/>
    <property type="match status" value="2"/>
</dbReference>
<dbReference type="Pfam" id="PF13365">
    <property type="entry name" value="Trypsin_2"/>
    <property type="match status" value="1"/>
</dbReference>
<dbReference type="PRINTS" id="PR00834">
    <property type="entry name" value="PROTEASES2C"/>
</dbReference>
<gene>
    <name evidence="5" type="primary">degQ_1</name>
    <name evidence="5" type="ORF">Pla175_11140</name>
</gene>
<dbReference type="SMART" id="SM00228">
    <property type="entry name" value="PDZ"/>
    <property type="match status" value="2"/>
</dbReference>
<dbReference type="EMBL" id="CP036291">
    <property type="protein sequence ID" value="QDU87748.1"/>
    <property type="molecule type" value="Genomic_DNA"/>
</dbReference>
<dbReference type="GO" id="GO:0004252">
    <property type="term" value="F:serine-type endopeptidase activity"/>
    <property type="evidence" value="ECO:0007669"/>
    <property type="project" value="InterPro"/>
</dbReference>
<dbReference type="InterPro" id="IPR051201">
    <property type="entry name" value="Chloro_Bact_Ser_Proteases"/>
</dbReference>
<feature type="domain" description="PDZ" evidence="4">
    <location>
        <begin position="296"/>
        <end position="358"/>
    </location>
</feature>
<dbReference type="Pfam" id="PF17820">
    <property type="entry name" value="PDZ_6"/>
    <property type="match status" value="1"/>
</dbReference>
<protein>
    <submittedName>
        <fullName evidence="5">Periplasmic pH-dependent serine endoprotease DegQ</fullName>
        <ecNumber evidence="5">3.4.21.107</ecNumber>
    </submittedName>
</protein>
<dbReference type="Gene3D" id="2.30.42.10">
    <property type="match status" value="2"/>
</dbReference>
<organism evidence="5 6">
    <name type="scientific">Pirellulimonas nuda</name>
    <dbReference type="NCBI Taxonomy" id="2528009"/>
    <lineage>
        <taxon>Bacteria</taxon>
        <taxon>Pseudomonadati</taxon>
        <taxon>Planctomycetota</taxon>
        <taxon>Planctomycetia</taxon>
        <taxon>Pirellulales</taxon>
        <taxon>Lacipirellulaceae</taxon>
        <taxon>Pirellulimonas</taxon>
    </lineage>
</organism>
<dbReference type="InterPro" id="IPR001940">
    <property type="entry name" value="Peptidase_S1C"/>
</dbReference>
<dbReference type="PANTHER" id="PTHR43343:SF3">
    <property type="entry name" value="PROTEASE DO-LIKE 8, CHLOROPLASTIC"/>
    <property type="match status" value="1"/>
</dbReference>
<dbReference type="SUPFAM" id="SSF50494">
    <property type="entry name" value="Trypsin-like serine proteases"/>
    <property type="match status" value="1"/>
</dbReference>
<dbReference type="AlphaFoldDB" id="A0A518D8E8"/>
<keyword evidence="2 5" id="KW-0378">Hydrolase</keyword>
<evidence type="ECO:0000256" key="2">
    <source>
        <dbReference type="ARBA" id="ARBA00022801"/>
    </source>
</evidence>
<reference evidence="5 6" key="1">
    <citation type="submission" date="2019-02" db="EMBL/GenBank/DDBJ databases">
        <title>Deep-cultivation of Planctomycetes and their phenomic and genomic characterization uncovers novel biology.</title>
        <authorList>
            <person name="Wiegand S."/>
            <person name="Jogler M."/>
            <person name="Boedeker C."/>
            <person name="Pinto D."/>
            <person name="Vollmers J."/>
            <person name="Rivas-Marin E."/>
            <person name="Kohn T."/>
            <person name="Peeters S.H."/>
            <person name="Heuer A."/>
            <person name="Rast P."/>
            <person name="Oberbeckmann S."/>
            <person name="Bunk B."/>
            <person name="Jeske O."/>
            <person name="Meyerdierks A."/>
            <person name="Storesund J.E."/>
            <person name="Kallscheuer N."/>
            <person name="Luecker S."/>
            <person name="Lage O.M."/>
            <person name="Pohl T."/>
            <person name="Merkel B.J."/>
            <person name="Hornburger P."/>
            <person name="Mueller R.-W."/>
            <person name="Bruemmer F."/>
            <person name="Labrenz M."/>
            <person name="Spormann A.M."/>
            <person name="Op den Camp H."/>
            <person name="Overmann J."/>
            <person name="Amann R."/>
            <person name="Jetten M.S.M."/>
            <person name="Mascher T."/>
            <person name="Medema M.H."/>
            <person name="Devos D.P."/>
            <person name="Kaster A.-K."/>
            <person name="Ovreas L."/>
            <person name="Rohde M."/>
            <person name="Galperin M.Y."/>
            <person name="Jogler C."/>
        </authorList>
    </citation>
    <scope>NUCLEOTIDE SEQUENCE [LARGE SCALE GENOMIC DNA]</scope>
    <source>
        <strain evidence="5 6">Pla175</strain>
    </source>
</reference>
<name>A0A518D8E8_9BACT</name>
<dbReference type="GO" id="GO:0006508">
    <property type="term" value="P:proteolysis"/>
    <property type="evidence" value="ECO:0007669"/>
    <property type="project" value="UniProtKB-KW"/>
</dbReference>
<feature type="signal peptide" evidence="3">
    <location>
        <begin position="1"/>
        <end position="31"/>
    </location>
</feature>